<name>A0A426ZZJ6_ENSVE</name>
<dbReference type="AlphaFoldDB" id="A0A426ZZJ6"/>
<accession>A0A426ZZJ6</accession>
<reference evidence="1 2" key="1">
    <citation type="journal article" date="2014" name="Agronomy (Basel)">
        <title>A Draft Genome Sequence for Ensete ventricosum, the Drought-Tolerant Tree Against Hunger.</title>
        <authorList>
            <person name="Harrison J."/>
            <person name="Moore K.A."/>
            <person name="Paszkiewicz K."/>
            <person name="Jones T."/>
            <person name="Grant M."/>
            <person name="Ambacheew D."/>
            <person name="Muzemil S."/>
            <person name="Studholme D.J."/>
        </authorList>
    </citation>
    <scope>NUCLEOTIDE SEQUENCE [LARGE SCALE GENOMIC DNA]</scope>
</reference>
<evidence type="ECO:0000313" key="2">
    <source>
        <dbReference type="Proteomes" id="UP000287651"/>
    </source>
</evidence>
<gene>
    <name evidence="1" type="ORF">B296_00016958</name>
</gene>
<proteinExistence type="predicted"/>
<dbReference type="EMBL" id="AMZH03004370">
    <property type="protein sequence ID" value="RRT69361.1"/>
    <property type="molecule type" value="Genomic_DNA"/>
</dbReference>
<organism evidence="1 2">
    <name type="scientific">Ensete ventricosum</name>
    <name type="common">Abyssinian banana</name>
    <name type="synonym">Musa ensete</name>
    <dbReference type="NCBI Taxonomy" id="4639"/>
    <lineage>
        <taxon>Eukaryota</taxon>
        <taxon>Viridiplantae</taxon>
        <taxon>Streptophyta</taxon>
        <taxon>Embryophyta</taxon>
        <taxon>Tracheophyta</taxon>
        <taxon>Spermatophyta</taxon>
        <taxon>Magnoliopsida</taxon>
        <taxon>Liliopsida</taxon>
        <taxon>Zingiberales</taxon>
        <taxon>Musaceae</taxon>
        <taxon>Ensete</taxon>
    </lineage>
</organism>
<evidence type="ECO:0000313" key="1">
    <source>
        <dbReference type="EMBL" id="RRT69361.1"/>
    </source>
</evidence>
<comment type="caution">
    <text evidence="1">The sequence shown here is derived from an EMBL/GenBank/DDBJ whole genome shotgun (WGS) entry which is preliminary data.</text>
</comment>
<dbReference type="Proteomes" id="UP000287651">
    <property type="component" value="Unassembled WGS sequence"/>
</dbReference>
<sequence length="69" mass="7712">MIDPRAARARGQRSGEDNGHVLLSSFPFFFFNRSPTINFSVNRPSTAEINRRRSILAVATGPHTDQLPD</sequence>
<protein>
    <submittedName>
        <fullName evidence="1">Uncharacterized protein</fullName>
    </submittedName>
</protein>